<organism evidence="3 4">
    <name type="scientific">Sphaeroforma arctica JP610</name>
    <dbReference type="NCBI Taxonomy" id="667725"/>
    <lineage>
        <taxon>Eukaryota</taxon>
        <taxon>Ichthyosporea</taxon>
        <taxon>Ichthyophonida</taxon>
        <taxon>Sphaeroforma</taxon>
    </lineage>
</organism>
<comment type="similarity">
    <text evidence="1">Belongs to the RNase PH family.</text>
</comment>
<dbReference type="InterPro" id="IPR050080">
    <property type="entry name" value="RNase_PH"/>
</dbReference>
<dbReference type="SUPFAM" id="SSF54211">
    <property type="entry name" value="Ribosomal protein S5 domain 2-like"/>
    <property type="match status" value="1"/>
</dbReference>
<dbReference type="InterPro" id="IPR001247">
    <property type="entry name" value="ExoRNase_PH_dom1"/>
</dbReference>
<evidence type="ECO:0000313" key="4">
    <source>
        <dbReference type="Proteomes" id="UP000054560"/>
    </source>
</evidence>
<feature type="domain" description="Exoribonuclease phosphorolytic" evidence="2">
    <location>
        <begin position="2"/>
        <end position="55"/>
    </location>
</feature>
<dbReference type="OrthoDB" id="27298at2759"/>
<dbReference type="AlphaFoldDB" id="A0A0L0FBS4"/>
<dbReference type="GO" id="GO:0016075">
    <property type="term" value="P:rRNA catabolic process"/>
    <property type="evidence" value="ECO:0007669"/>
    <property type="project" value="TreeGrafter"/>
</dbReference>
<sequence>LFPHCDGSAYVEMGATKVIATVYGPHEPKRKTKALHDRATINCEFNMATFSQSNR</sequence>
<dbReference type="Pfam" id="PF01138">
    <property type="entry name" value="RNase_PH"/>
    <property type="match status" value="1"/>
</dbReference>
<dbReference type="RefSeq" id="XP_014148114.1">
    <property type="nucleotide sequence ID" value="XM_014292639.1"/>
</dbReference>
<dbReference type="EMBL" id="KQ244647">
    <property type="protein sequence ID" value="KNC74212.1"/>
    <property type="molecule type" value="Genomic_DNA"/>
</dbReference>
<accession>A0A0L0FBS4</accession>
<keyword evidence="4" id="KW-1185">Reference proteome</keyword>
<dbReference type="GO" id="GO:0071051">
    <property type="term" value="P:poly(A)-dependent snoRNA 3'-end processing"/>
    <property type="evidence" value="ECO:0007669"/>
    <property type="project" value="TreeGrafter"/>
</dbReference>
<dbReference type="GO" id="GO:0003723">
    <property type="term" value="F:RNA binding"/>
    <property type="evidence" value="ECO:0007669"/>
    <property type="project" value="TreeGrafter"/>
</dbReference>
<proteinExistence type="inferred from homology"/>
<dbReference type="GO" id="GO:0071028">
    <property type="term" value="P:nuclear mRNA surveillance"/>
    <property type="evidence" value="ECO:0007669"/>
    <property type="project" value="TreeGrafter"/>
</dbReference>
<dbReference type="PANTHER" id="PTHR11953:SF0">
    <property type="entry name" value="EXOSOME COMPLEX COMPONENT RRP41"/>
    <property type="match status" value="1"/>
</dbReference>
<dbReference type="GO" id="GO:0000176">
    <property type="term" value="C:nuclear exosome (RNase complex)"/>
    <property type="evidence" value="ECO:0007669"/>
    <property type="project" value="TreeGrafter"/>
</dbReference>
<dbReference type="Proteomes" id="UP000054560">
    <property type="component" value="Unassembled WGS sequence"/>
</dbReference>
<name>A0A0L0FBS4_9EUKA</name>
<dbReference type="InterPro" id="IPR027408">
    <property type="entry name" value="PNPase/RNase_PH_dom_sf"/>
</dbReference>
<gene>
    <name evidence="3" type="ORF">SARC_13234</name>
</gene>
<dbReference type="PANTHER" id="PTHR11953">
    <property type="entry name" value="EXOSOME COMPLEX COMPONENT"/>
    <property type="match status" value="1"/>
</dbReference>
<feature type="non-terminal residue" evidence="3">
    <location>
        <position position="55"/>
    </location>
</feature>
<reference evidence="3 4" key="1">
    <citation type="submission" date="2011-02" db="EMBL/GenBank/DDBJ databases">
        <title>The Genome Sequence of Sphaeroforma arctica JP610.</title>
        <authorList>
            <consortium name="The Broad Institute Genome Sequencing Platform"/>
            <person name="Russ C."/>
            <person name="Cuomo C."/>
            <person name="Young S.K."/>
            <person name="Zeng Q."/>
            <person name="Gargeya S."/>
            <person name="Alvarado L."/>
            <person name="Berlin A."/>
            <person name="Chapman S.B."/>
            <person name="Chen Z."/>
            <person name="Freedman E."/>
            <person name="Gellesch M."/>
            <person name="Goldberg J."/>
            <person name="Griggs A."/>
            <person name="Gujja S."/>
            <person name="Heilman E."/>
            <person name="Heiman D."/>
            <person name="Howarth C."/>
            <person name="Mehta T."/>
            <person name="Neiman D."/>
            <person name="Pearson M."/>
            <person name="Roberts A."/>
            <person name="Saif S."/>
            <person name="Shea T."/>
            <person name="Shenoy N."/>
            <person name="Sisk P."/>
            <person name="Stolte C."/>
            <person name="Sykes S."/>
            <person name="White J."/>
            <person name="Yandava C."/>
            <person name="Burger G."/>
            <person name="Gray M.W."/>
            <person name="Holland P.W.H."/>
            <person name="King N."/>
            <person name="Lang F.B.F."/>
            <person name="Roger A.J."/>
            <person name="Ruiz-Trillo I."/>
            <person name="Haas B."/>
            <person name="Nusbaum C."/>
            <person name="Birren B."/>
        </authorList>
    </citation>
    <scope>NUCLEOTIDE SEQUENCE [LARGE SCALE GENOMIC DNA]</scope>
    <source>
        <strain evidence="3 4">JP610</strain>
    </source>
</reference>
<dbReference type="STRING" id="667725.A0A0L0FBS4"/>
<dbReference type="GO" id="GO:0034475">
    <property type="term" value="P:U4 snRNA 3'-end processing"/>
    <property type="evidence" value="ECO:0007669"/>
    <property type="project" value="TreeGrafter"/>
</dbReference>
<dbReference type="Gene3D" id="3.30.230.70">
    <property type="entry name" value="GHMP Kinase, N-terminal domain"/>
    <property type="match status" value="1"/>
</dbReference>
<dbReference type="GO" id="GO:0005730">
    <property type="term" value="C:nucleolus"/>
    <property type="evidence" value="ECO:0007669"/>
    <property type="project" value="TreeGrafter"/>
</dbReference>
<evidence type="ECO:0000313" key="3">
    <source>
        <dbReference type="EMBL" id="KNC74212.1"/>
    </source>
</evidence>
<dbReference type="GO" id="GO:0000177">
    <property type="term" value="C:cytoplasmic exosome (RNase complex)"/>
    <property type="evidence" value="ECO:0007669"/>
    <property type="project" value="TreeGrafter"/>
</dbReference>
<feature type="non-terminal residue" evidence="3">
    <location>
        <position position="1"/>
    </location>
</feature>
<protein>
    <recommendedName>
        <fullName evidence="2">Exoribonuclease phosphorolytic domain-containing protein</fullName>
    </recommendedName>
</protein>
<evidence type="ECO:0000259" key="2">
    <source>
        <dbReference type="Pfam" id="PF01138"/>
    </source>
</evidence>
<evidence type="ECO:0000256" key="1">
    <source>
        <dbReference type="ARBA" id="ARBA00006678"/>
    </source>
</evidence>
<dbReference type="InterPro" id="IPR020568">
    <property type="entry name" value="Ribosomal_Su5_D2-typ_SF"/>
</dbReference>
<dbReference type="eggNOG" id="KOG1068">
    <property type="taxonomic scope" value="Eukaryota"/>
</dbReference>
<dbReference type="GeneID" id="25913738"/>